<dbReference type="PANTHER" id="PTHR46797:SF1">
    <property type="entry name" value="METHYLPHOSPHONATE SYNTHASE"/>
    <property type="match status" value="1"/>
</dbReference>
<organism evidence="3 4">
    <name type="scientific">Paenibacillus agilis</name>
    <dbReference type="NCBI Taxonomy" id="3020863"/>
    <lineage>
        <taxon>Bacteria</taxon>
        <taxon>Bacillati</taxon>
        <taxon>Bacillota</taxon>
        <taxon>Bacilli</taxon>
        <taxon>Bacillales</taxon>
        <taxon>Paenibacillaceae</taxon>
        <taxon>Paenibacillus</taxon>
    </lineage>
</organism>
<dbReference type="InterPro" id="IPR050807">
    <property type="entry name" value="TransReg_Diox_bact_type"/>
</dbReference>
<dbReference type="GO" id="GO:0003677">
    <property type="term" value="F:DNA binding"/>
    <property type="evidence" value="ECO:0007669"/>
    <property type="project" value="UniProtKB-KW"/>
</dbReference>
<dbReference type="PANTHER" id="PTHR46797">
    <property type="entry name" value="HTH-TYPE TRANSCRIPTIONAL REGULATOR"/>
    <property type="match status" value="1"/>
</dbReference>
<dbReference type="Pfam" id="PF01381">
    <property type="entry name" value="HTH_3"/>
    <property type="match status" value="1"/>
</dbReference>
<sequence>MSLGSKIRAIRKERKWTTTHLGQVAGCTQSTVSEIETDKRSPQVDTLDKIAKALNLSLVELLPLEFHPLNGHSLTDEEKELLVLLHRLNEDQRRSLITLINAFISDTD</sequence>
<dbReference type="Gene3D" id="1.10.260.40">
    <property type="entry name" value="lambda repressor-like DNA-binding domains"/>
    <property type="match status" value="1"/>
</dbReference>
<keyword evidence="1" id="KW-0238">DNA-binding</keyword>
<feature type="domain" description="HTH cro/C1-type" evidence="2">
    <location>
        <begin position="7"/>
        <end position="61"/>
    </location>
</feature>
<evidence type="ECO:0000256" key="1">
    <source>
        <dbReference type="ARBA" id="ARBA00023125"/>
    </source>
</evidence>
<dbReference type="AlphaFoldDB" id="A0A559IDU0"/>
<dbReference type="SUPFAM" id="SSF47413">
    <property type="entry name" value="lambda repressor-like DNA-binding domains"/>
    <property type="match status" value="1"/>
</dbReference>
<accession>A0A559IDU0</accession>
<dbReference type="InterPro" id="IPR001387">
    <property type="entry name" value="Cro/C1-type_HTH"/>
</dbReference>
<dbReference type="InterPro" id="IPR010982">
    <property type="entry name" value="Lambda_DNA-bd_dom_sf"/>
</dbReference>
<dbReference type="RefSeq" id="WP_144995175.1">
    <property type="nucleotide sequence ID" value="NZ_VNJK01000007.1"/>
</dbReference>
<reference evidence="3 4" key="1">
    <citation type="submission" date="2019-07" db="EMBL/GenBank/DDBJ databases">
        <authorList>
            <person name="Kim J."/>
        </authorList>
    </citation>
    <scope>NUCLEOTIDE SEQUENCE [LARGE SCALE GENOMIC DNA]</scope>
    <source>
        <strain evidence="3 4">N4</strain>
    </source>
</reference>
<evidence type="ECO:0000313" key="4">
    <source>
        <dbReference type="Proteomes" id="UP000318102"/>
    </source>
</evidence>
<dbReference type="SMART" id="SM00530">
    <property type="entry name" value="HTH_XRE"/>
    <property type="match status" value="1"/>
</dbReference>
<dbReference type="PROSITE" id="PS50943">
    <property type="entry name" value="HTH_CROC1"/>
    <property type="match status" value="1"/>
</dbReference>
<comment type="caution">
    <text evidence="3">The sequence shown here is derived from an EMBL/GenBank/DDBJ whole genome shotgun (WGS) entry which is preliminary data.</text>
</comment>
<evidence type="ECO:0000313" key="3">
    <source>
        <dbReference type="EMBL" id="TVX85623.1"/>
    </source>
</evidence>
<protein>
    <submittedName>
        <fullName evidence="3">Helix-turn-helix transcriptional regulator</fullName>
    </submittedName>
</protein>
<dbReference type="CDD" id="cd00093">
    <property type="entry name" value="HTH_XRE"/>
    <property type="match status" value="1"/>
</dbReference>
<gene>
    <name evidence="3" type="ORF">FPZ44_25050</name>
</gene>
<dbReference type="GO" id="GO:0005829">
    <property type="term" value="C:cytosol"/>
    <property type="evidence" value="ECO:0007669"/>
    <property type="project" value="TreeGrafter"/>
</dbReference>
<name>A0A559IDU0_9BACL</name>
<dbReference type="GO" id="GO:0003700">
    <property type="term" value="F:DNA-binding transcription factor activity"/>
    <property type="evidence" value="ECO:0007669"/>
    <property type="project" value="TreeGrafter"/>
</dbReference>
<evidence type="ECO:0000259" key="2">
    <source>
        <dbReference type="PROSITE" id="PS50943"/>
    </source>
</evidence>
<proteinExistence type="predicted"/>
<dbReference type="OrthoDB" id="5461347at2"/>
<dbReference type="EMBL" id="VNJK01000007">
    <property type="protein sequence ID" value="TVX85623.1"/>
    <property type="molecule type" value="Genomic_DNA"/>
</dbReference>
<dbReference type="Proteomes" id="UP000318102">
    <property type="component" value="Unassembled WGS sequence"/>
</dbReference>
<keyword evidence="4" id="KW-1185">Reference proteome</keyword>